<dbReference type="EMBL" id="JBBKAR010000044">
    <property type="protein sequence ID" value="MEJ8305570.1"/>
    <property type="molecule type" value="Genomic_DNA"/>
</dbReference>
<keyword evidence="2" id="KW-1185">Reference proteome</keyword>
<dbReference type="Proteomes" id="UP001380953">
    <property type="component" value="Unassembled WGS sequence"/>
</dbReference>
<sequence length="227" mass="26401">MKDSYAEFFNREHISKEQFFEFGLEESIYISFEKAKAGWNIVKDNVLNNRLAYIRGYGRNGSGTRLFMELYGEVLGNKMIQVDPTNNAMPERVLNSYTSYRKNIKADSGGLIKIQNYQISHIFGKTKNPFLFTAPWNIAYIPKIIDPFTGHEARGELPAQYTKAFRNKAFELFGELIEEYNQLIIDLQLKEKANSYIDRLENKPGAEKMIKFRADINNELSRLIREN</sequence>
<accession>A0ACC6PF11</accession>
<gene>
    <name evidence="1" type="ORF">WKI47_16795</name>
</gene>
<evidence type="ECO:0000313" key="1">
    <source>
        <dbReference type="EMBL" id="MEJ8305570.1"/>
    </source>
</evidence>
<comment type="caution">
    <text evidence="1">The sequence shown here is derived from an EMBL/GenBank/DDBJ whole genome shotgun (WGS) entry which is preliminary data.</text>
</comment>
<proteinExistence type="predicted"/>
<protein>
    <submittedName>
        <fullName evidence="1">Uncharacterized protein</fullName>
    </submittedName>
</protein>
<evidence type="ECO:0000313" key="2">
    <source>
        <dbReference type="Proteomes" id="UP001380953"/>
    </source>
</evidence>
<organism evidence="1 2">
    <name type="scientific">Saccharibacillus sacchari</name>
    <dbReference type="NCBI Taxonomy" id="456493"/>
    <lineage>
        <taxon>Bacteria</taxon>
        <taxon>Bacillati</taxon>
        <taxon>Bacillota</taxon>
        <taxon>Bacilli</taxon>
        <taxon>Bacillales</taxon>
        <taxon>Paenibacillaceae</taxon>
        <taxon>Saccharibacillus</taxon>
    </lineage>
</organism>
<reference evidence="1" key="1">
    <citation type="submission" date="2024-03" db="EMBL/GenBank/DDBJ databases">
        <title>Whole genome sequecning of epiphytes from Marcgravia umbellata leaves.</title>
        <authorList>
            <person name="Kumar G."/>
            <person name="Savka M.A."/>
        </authorList>
    </citation>
    <scope>NUCLEOTIDE SEQUENCE</scope>
    <source>
        <strain evidence="1">RIT_BL5</strain>
    </source>
</reference>
<name>A0ACC6PF11_9BACL</name>